<evidence type="ECO:0000313" key="2">
    <source>
        <dbReference type="EMBL" id="VUX47856.1"/>
    </source>
</evidence>
<evidence type="ECO:0000313" key="3">
    <source>
        <dbReference type="Proteomes" id="UP000326641"/>
    </source>
</evidence>
<gene>
    <name evidence="2" type="ORF">DF3PA_80016</name>
</gene>
<organism evidence="2 3">
    <name type="scientific">Candidatus Defluviicoccus seviourii</name>
    <dbReference type="NCBI Taxonomy" id="2565273"/>
    <lineage>
        <taxon>Bacteria</taxon>
        <taxon>Pseudomonadati</taxon>
        <taxon>Pseudomonadota</taxon>
        <taxon>Alphaproteobacteria</taxon>
        <taxon>Rhodospirillales</taxon>
        <taxon>Rhodospirillaceae</taxon>
        <taxon>Defluviicoccus</taxon>
    </lineage>
</organism>
<dbReference type="EMBL" id="UXAT02000053">
    <property type="protein sequence ID" value="VUX47856.1"/>
    <property type="molecule type" value="Genomic_DNA"/>
</dbReference>
<feature type="region of interest" description="Disordered" evidence="1">
    <location>
        <begin position="1"/>
        <end position="22"/>
    </location>
</feature>
<keyword evidence="3" id="KW-1185">Reference proteome</keyword>
<dbReference type="Proteomes" id="UP000326641">
    <property type="component" value="Unassembled WGS sequence"/>
</dbReference>
<protein>
    <submittedName>
        <fullName evidence="2">Phage FluMu protein gp38 family protein</fullName>
    </submittedName>
</protein>
<dbReference type="AlphaFoldDB" id="A0A564WHC6"/>
<accession>A0A564WHC6</accession>
<reference evidence="2" key="1">
    <citation type="submission" date="2018-11" db="EMBL/GenBank/DDBJ databases">
        <authorList>
            <person name="Onetto C."/>
        </authorList>
    </citation>
    <scope>NUCLEOTIDE SEQUENCE [LARGE SCALE GENOMIC DNA]</scope>
</reference>
<sequence length="61" mass="6714">MTNTLHVRPTGPDRLVRDPSRPAMTLASEGALVPDSSYWRRRLAQGDVEIVAPDTIPGEEN</sequence>
<name>A0A564WHC6_9PROT</name>
<dbReference type="InterPro" id="IPR024400">
    <property type="entry name" value="DUF2635"/>
</dbReference>
<evidence type="ECO:0000256" key="1">
    <source>
        <dbReference type="SAM" id="MobiDB-lite"/>
    </source>
</evidence>
<comment type="caution">
    <text evidence="2">The sequence shown here is derived from an EMBL/GenBank/DDBJ whole genome shotgun (WGS) entry which is preliminary data.</text>
</comment>
<proteinExistence type="predicted"/>
<dbReference type="Pfam" id="PF10948">
    <property type="entry name" value="DUF2635"/>
    <property type="match status" value="1"/>
</dbReference>